<evidence type="ECO:0000256" key="1">
    <source>
        <dbReference type="ARBA" id="ARBA00001946"/>
    </source>
</evidence>
<dbReference type="PANTHER" id="PTHR31225:SF221">
    <property type="entry name" value="(-)-GERMACRENE D SYNTHASE"/>
    <property type="match status" value="1"/>
</dbReference>
<dbReference type="InterPro" id="IPR001906">
    <property type="entry name" value="Terpene_synth_N"/>
</dbReference>
<dbReference type="InterPro" id="IPR050148">
    <property type="entry name" value="Terpene_synthase-like"/>
</dbReference>
<dbReference type="EMBL" id="QGNW01001541">
    <property type="protein sequence ID" value="RVW37311.1"/>
    <property type="molecule type" value="Genomic_DNA"/>
</dbReference>
<dbReference type="Gene3D" id="1.10.600.10">
    <property type="entry name" value="Farnesyl Diphosphate Synthase"/>
    <property type="match status" value="1"/>
</dbReference>
<organism evidence="4 5">
    <name type="scientific">Vitis vinifera</name>
    <name type="common">Grape</name>
    <dbReference type="NCBI Taxonomy" id="29760"/>
    <lineage>
        <taxon>Eukaryota</taxon>
        <taxon>Viridiplantae</taxon>
        <taxon>Streptophyta</taxon>
        <taxon>Embryophyta</taxon>
        <taxon>Tracheophyta</taxon>
        <taxon>Spermatophyta</taxon>
        <taxon>Magnoliopsida</taxon>
        <taxon>eudicotyledons</taxon>
        <taxon>Gunneridae</taxon>
        <taxon>Pentapetalae</taxon>
        <taxon>rosids</taxon>
        <taxon>Vitales</taxon>
        <taxon>Vitaceae</taxon>
        <taxon>Viteae</taxon>
        <taxon>Vitis</taxon>
    </lineage>
</organism>
<comment type="caution">
    <text evidence="4">The sequence shown here is derived from an EMBL/GenBank/DDBJ whole genome shotgun (WGS) entry which is preliminary data.</text>
</comment>
<dbReference type="InterPro" id="IPR008930">
    <property type="entry name" value="Terpenoid_cyclase/PrenylTrfase"/>
</dbReference>
<evidence type="ECO:0000313" key="5">
    <source>
        <dbReference type="Proteomes" id="UP000288805"/>
    </source>
</evidence>
<gene>
    <name evidence="4" type="primary">VIT_19s0014g04930_29</name>
    <name evidence="4" type="ORF">CK203_088194</name>
</gene>
<dbReference type="Proteomes" id="UP000288805">
    <property type="component" value="Unassembled WGS sequence"/>
</dbReference>
<proteinExistence type="predicted"/>
<dbReference type="PANTHER" id="PTHR31225">
    <property type="entry name" value="OS04G0344100 PROTEIN-RELATED"/>
    <property type="match status" value="1"/>
</dbReference>
<dbReference type="GO" id="GO:0016114">
    <property type="term" value="P:terpenoid biosynthetic process"/>
    <property type="evidence" value="ECO:0007669"/>
    <property type="project" value="InterPro"/>
</dbReference>
<dbReference type="InterPro" id="IPR008949">
    <property type="entry name" value="Isoprenoid_synthase_dom_sf"/>
</dbReference>
<reference evidence="4 5" key="1">
    <citation type="journal article" date="2018" name="PLoS Genet.">
        <title>Population sequencing reveals clonal diversity and ancestral inbreeding in the grapevine cultivar Chardonnay.</title>
        <authorList>
            <person name="Roach M.J."/>
            <person name="Johnson D.L."/>
            <person name="Bohlmann J."/>
            <person name="van Vuuren H.J."/>
            <person name="Jones S.J."/>
            <person name="Pretorius I.S."/>
            <person name="Schmidt S.A."/>
            <person name="Borneman A.R."/>
        </authorList>
    </citation>
    <scope>NUCLEOTIDE SEQUENCE [LARGE SCALE GENOMIC DNA]</scope>
    <source>
        <strain evidence="5">cv. Chardonnay</strain>
        <tissue evidence="4">Leaf</tissue>
    </source>
</reference>
<feature type="domain" description="Terpene synthase N-terminal" evidence="3">
    <location>
        <begin position="31"/>
        <end position="121"/>
    </location>
</feature>
<dbReference type="InterPro" id="IPR036965">
    <property type="entry name" value="Terpene_synth_N_sf"/>
</dbReference>
<dbReference type="Pfam" id="PF01397">
    <property type="entry name" value="Terpene_synth"/>
    <property type="match status" value="1"/>
</dbReference>
<evidence type="ECO:0000259" key="3">
    <source>
        <dbReference type="Pfam" id="PF01397"/>
    </source>
</evidence>
<name>A0A438DPE3_VITVI</name>
<protein>
    <submittedName>
        <fullName evidence="4">(-)-germacrene D synthase</fullName>
    </submittedName>
</protein>
<keyword evidence="2" id="KW-0456">Lyase</keyword>
<sequence length="121" mass="13623">MSVQSSVVLLAQSQNATPAVARRCANFHPSIWGDRFLSYASEFTNANPYLEQQVQQLKEEVRMLLITAADDSEQKLHLIDAIQRLGLAYHFESEIDEALQHMFDGYVISAEKDDDVHTAAL</sequence>
<accession>A0A438DPE3</accession>
<dbReference type="AlphaFoldDB" id="A0A438DPE3"/>
<dbReference type="SUPFAM" id="SSF48239">
    <property type="entry name" value="Terpenoid cyclases/Protein prenyltransferases"/>
    <property type="match status" value="1"/>
</dbReference>
<evidence type="ECO:0000256" key="2">
    <source>
        <dbReference type="ARBA" id="ARBA00023239"/>
    </source>
</evidence>
<evidence type="ECO:0000313" key="4">
    <source>
        <dbReference type="EMBL" id="RVW37311.1"/>
    </source>
</evidence>
<dbReference type="GO" id="GO:0010333">
    <property type="term" value="F:terpene synthase activity"/>
    <property type="evidence" value="ECO:0007669"/>
    <property type="project" value="InterPro"/>
</dbReference>
<dbReference type="Gene3D" id="1.50.10.130">
    <property type="entry name" value="Terpene synthase, N-terminal domain"/>
    <property type="match status" value="1"/>
</dbReference>
<comment type="cofactor">
    <cofactor evidence="1">
        <name>Mg(2+)</name>
        <dbReference type="ChEBI" id="CHEBI:18420"/>
    </cofactor>
</comment>